<evidence type="ECO:0000259" key="1">
    <source>
        <dbReference type="Pfam" id="PF03478"/>
    </source>
</evidence>
<evidence type="ECO:0000313" key="3">
    <source>
        <dbReference type="Proteomes" id="UP001140206"/>
    </source>
</evidence>
<dbReference type="Proteomes" id="UP001140206">
    <property type="component" value="Chromosome 2"/>
</dbReference>
<feature type="domain" description="KIB1-4 beta-propeller" evidence="1">
    <location>
        <begin position="71"/>
        <end position="313"/>
    </location>
</feature>
<protein>
    <submittedName>
        <fullName evidence="2">F-box protein (DUF295)</fullName>
    </submittedName>
</protein>
<dbReference type="InterPro" id="IPR051304">
    <property type="entry name" value="SCF_F-box_domain"/>
</dbReference>
<dbReference type="Pfam" id="PF03478">
    <property type="entry name" value="Beta-prop_KIB1-4"/>
    <property type="match status" value="1"/>
</dbReference>
<reference evidence="2" key="1">
    <citation type="submission" date="2022-08" db="EMBL/GenBank/DDBJ databases">
        <authorList>
            <person name="Marques A."/>
        </authorList>
    </citation>
    <scope>NUCLEOTIDE SEQUENCE</scope>
    <source>
        <strain evidence="2">RhyPub2mFocal</strain>
        <tissue evidence="2">Leaves</tissue>
    </source>
</reference>
<gene>
    <name evidence="2" type="ORF">LUZ62_038248</name>
</gene>
<dbReference type="EMBL" id="JAMFTS010000002">
    <property type="protein sequence ID" value="KAJ4787002.1"/>
    <property type="molecule type" value="Genomic_DNA"/>
</dbReference>
<organism evidence="2 3">
    <name type="scientific">Rhynchospora pubera</name>
    <dbReference type="NCBI Taxonomy" id="906938"/>
    <lineage>
        <taxon>Eukaryota</taxon>
        <taxon>Viridiplantae</taxon>
        <taxon>Streptophyta</taxon>
        <taxon>Embryophyta</taxon>
        <taxon>Tracheophyta</taxon>
        <taxon>Spermatophyta</taxon>
        <taxon>Magnoliopsida</taxon>
        <taxon>Liliopsida</taxon>
        <taxon>Poales</taxon>
        <taxon>Cyperaceae</taxon>
        <taxon>Cyperoideae</taxon>
        <taxon>Rhynchosporeae</taxon>
        <taxon>Rhynchospora</taxon>
    </lineage>
</organism>
<evidence type="ECO:0000313" key="2">
    <source>
        <dbReference type="EMBL" id="KAJ4787002.1"/>
    </source>
</evidence>
<dbReference type="AlphaFoldDB" id="A0AAV8F7Q2"/>
<comment type="caution">
    <text evidence="2">The sequence shown here is derived from an EMBL/GenBank/DDBJ whole genome shotgun (WGS) entry which is preliminary data.</text>
</comment>
<keyword evidence="3" id="KW-1185">Reference proteome</keyword>
<dbReference type="PANTHER" id="PTHR47123">
    <property type="entry name" value="F-BOX PROTEIN SKIP23"/>
    <property type="match status" value="1"/>
</dbReference>
<dbReference type="PANTHER" id="PTHR47123:SF15">
    <property type="entry name" value="F-BOX PROTEIN SKIP23"/>
    <property type="match status" value="1"/>
</dbReference>
<name>A0AAV8F7Q2_9POAL</name>
<dbReference type="InterPro" id="IPR005174">
    <property type="entry name" value="KIB1-4_b-propeller"/>
</dbReference>
<proteinExistence type="predicted"/>
<accession>A0AAV8F7Q2</accession>
<sequence length="359" mass="41117">MEKKALERDWSSLPPEVLNLFAKKLNEISDFLRFRAVCTAWCSSTKISDLPLQFPWILENRRYPHESDLCFYSVPFGKIYTINAPKFAGKENARLSNGYMLVHIHTDTDSPGTCTFHEALLNPLNNHEIRLPGYGFGLSATFIGPWQNEMGVHMVCTEHIDDQKPKLLSYHLGQDNWCELSLASDAMNCNMFYLNGMLFMVDRESGGTKVMDITTNTLAYVIPPIEDYLPMGKTFIVDACGDILRVFRHHHPSEDLYRYWFDVHRLDITRSSSPRWVKVNNIGNQALFVDMTDCFALCASDSAGIKANCIYSLMRIFLGMQEGFLHSIERIDIETGAREHVPCPLEEPDSWFVPNLQRL</sequence>